<dbReference type="EMBL" id="JBGBPQ010000001">
    <property type="protein sequence ID" value="KAL1529413.1"/>
    <property type="molecule type" value="Genomic_DNA"/>
</dbReference>
<dbReference type="Proteomes" id="UP001515480">
    <property type="component" value="Unassembled WGS sequence"/>
</dbReference>
<gene>
    <name evidence="2" type="ORF">AB1Y20_000362</name>
</gene>
<reference evidence="2 3" key="1">
    <citation type="journal article" date="2024" name="Science">
        <title>Giant polyketide synthase enzymes in the biosynthesis of giant marine polyether toxins.</title>
        <authorList>
            <person name="Fallon T.R."/>
            <person name="Shende V.V."/>
            <person name="Wierzbicki I.H."/>
            <person name="Pendleton A.L."/>
            <person name="Watervoot N.F."/>
            <person name="Auber R.P."/>
            <person name="Gonzalez D.J."/>
            <person name="Wisecaver J.H."/>
            <person name="Moore B.S."/>
        </authorList>
    </citation>
    <scope>NUCLEOTIDE SEQUENCE [LARGE SCALE GENOMIC DNA]</scope>
    <source>
        <strain evidence="2 3">12B1</strain>
    </source>
</reference>
<name>A0AB34K4G9_PRYPA</name>
<evidence type="ECO:0000313" key="2">
    <source>
        <dbReference type="EMBL" id="KAL1529413.1"/>
    </source>
</evidence>
<proteinExistence type="predicted"/>
<comment type="caution">
    <text evidence="2">The sequence shown here is derived from an EMBL/GenBank/DDBJ whole genome shotgun (WGS) entry which is preliminary data.</text>
</comment>
<protein>
    <submittedName>
        <fullName evidence="2">Uncharacterized protein</fullName>
    </submittedName>
</protein>
<dbReference type="AlphaFoldDB" id="A0AB34K4G9"/>
<evidence type="ECO:0000313" key="3">
    <source>
        <dbReference type="Proteomes" id="UP001515480"/>
    </source>
</evidence>
<sequence length="116" mass="13065">MHTRPTAPRCLFDGSVWRREPWTDFRSTATAEEPRLGKANRTMGRSRRPVVPVESFPVERDELPGPFEAACGWPRSDATVGQVATVPHDSTCAVRLLRRELRYALLTSSTVRMAAR</sequence>
<organism evidence="2 3">
    <name type="scientific">Prymnesium parvum</name>
    <name type="common">Toxic golden alga</name>
    <dbReference type="NCBI Taxonomy" id="97485"/>
    <lineage>
        <taxon>Eukaryota</taxon>
        <taxon>Haptista</taxon>
        <taxon>Haptophyta</taxon>
        <taxon>Prymnesiophyceae</taxon>
        <taxon>Prymnesiales</taxon>
        <taxon>Prymnesiaceae</taxon>
        <taxon>Prymnesium</taxon>
    </lineage>
</organism>
<keyword evidence="3" id="KW-1185">Reference proteome</keyword>
<accession>A0AB34K4G9</accession>
<feature type="region of interest" description="Disordered" evidence="1">
    <location>
        <begin position="28"/>
        <end position="48"/>
    </location>
</feature>
<evidence type="ECO:0000256" key="1">
    <source>
        <dbReference type="SAM" id="MobiDB-lite"/>
    </source>
</evidence>